<dbReference type="EMBL" id="AP025314">
    <property type="protein sequence ID" value="BDD11018.1"/>
    <property type="molecule type" value="Genomic_DNA"/>
</dbReference>
<proteinExistence type="predicted"/>
<name>A0AAU9D4V3_9BACT</name>
<evidence type="ECO:0000313" key="3">
    <source>
        <dbReference type="Proteomes" id="UP001348817"/>
    </source>
</evidence>
<gene>
    <name evidence="2" type="ORF">FUAX_34500</name>
</gene>
<organism evidence="2 3">
    <name type="scientific">Fulvitalea axinellae</name>
    <dbReference type="NCBI Taxonomy" id="1182444"/>
    <lineage>
        <taxon>Bacteria</taxon>
        <taxon>Pseudomonadati</taxon>
        <taxon>Bacteroidota</taxon>
        <taxon>Cytophagia</taxon>
        <taxon>Cytophagales</taxon>
        <taxon>Persicobacteraceae</taxon>
        <taxon>Fulvitalea</taxon>
    </lineage>
</organism>
<sequence length="1004" mass="111244">MFRQSDAHRGLARPMGGAQGVGKVPPSATLASSASSLLKDILSPADFITITNERDASGKAKPRTTQYKVHPQLAEIDRHLPAYHQLITVRERAEVTALKKAQTALSKAKVEASGVVEAERVATEAQAKLQDLYDKAFSIIDRMRITIFEWHRFHPMGPLTGTVGDPEDTRILSGLLYLLENLEKEHTRLVNMVIRKDMELWVPDHTLYDIPTLSEEDSGVEDTQRLWRKLTSETFPVKVVADADGEQPISLPMARLARRQVPSGAVEFLKDELEMTDSIYSSMAWMMRTVRGREVLREMTGLTMSGEQIKEVAPDKRRAPIRLHATHAYGDKRYGLNYPPSAINKALSGKSQGQNFTELNFPGKFGHSTFLGKKIPEGGLEGTFLTIYPPFLHLANALSSAGMARAGRHMRSAQQIRNLSEVENPMRSEVRLPRRSTTWLMPWKTYGYLPAEFSPAELMIPGEENGEVYSEDIEAGVEKPKEGSFPVTFSVPKENAKRRFRMAGRKVIWRNRIVKGIEDSAPGAAGFDSVYDATVASVLSKKAQASAPDTDTSPVGTLKMYWLDLLSRSEGYDPKVDETIPPIPSIIQSSDRKSLRTDMIRSAGGDRYHIMDLYIQTDSPELIWCMLQLQRVLTGMPPETVDKVGAKMNKESKMFELFAGESKDIGEAVTEEVFHNLVGELAGMVGAVLEGLIETVELFKGAVEDVRLLMDEDPEKDPEVFAKRAVERGAQLARVAKSVLSLTKTIMGLVGKAPLAVTSAVPALGIVISAVEVARSGYSLSQDVMNYLAMLDRVRQLRVKGAADPLMEQTLDEDGDLDESVLYQVAHDKAFRQKVVSERLNLFTGSYSEEGLRDVRELDLAEELKDMNRDRMVDKSVRIAAEIIRIAGGIVVLTGVSAPAGLGLNIGASALEGGLYLMRFGAQKVRDLGWGPPEETTKGLHRHRLEMIKQIFGMIVRFKGKDDRQAKLIKAYVKATGSSVKELCAEKSNDGRIRALYKAMKDED</sequence>
<evidence type="ECO:0000313" key="2">
    <source>
        <dbReference type="EMBL" id="BDD11018.1"/>
    </source>
</evidence>
<accession>A0AAU9D4V3</accession>
<dbReference type="RefSeq" id="WP_338392540.1">
    <property type="nucleotide sequence ID" value="NZ_AP025314.1"/>
</dbReference>
<dbReference type="KEGG" id="fax:FUAX_34500"/>
<protein>
    <submittedName>
        <fullName evidence="2">Uncharacterized protein</fullName>
    </submittedName>
</protein>
<evidence type="ECO:0000256" key="1">
    <source>
        <dbReference type="SAM" id="MobiDB-lite"/>
    </source>
</evidence>
<keyword evidence="3" id="KW-1185">Reference proteome</keyword>
<feature type="region of interest" description="Disordered" evidence="1">
    <location>
        <begin position="1"/>
        <end position="26"/>
    </location>
</feature>
<dbReference type="AlphaFoldDB" id="A0AAU9D4V3"/>
<reference evidence="2 3" key="1">
    <citation type="submission" date="2021-12" db="EMBL/GenBank/DDBJ databases">
        <title>Genome sequencing of bacteria with rrn-lacking chromosome and rrn-plasmid.</title>
        <authorList>
            <person name="Anda M."/>
            <person name="Iwasaki W."/>
        </authorList>
    </citation>
    <scope>NUCLEOTIDE SEQUENCE [LARGE SCALE GENOMIC DNA]</scope>
    <source>
        <strain evidence="2 3">DSM 100852</strain>
    </source>
</reference>
<dbReference type="Proteomes" id="UP001348817">
    <property type="component" value="Chromosome"/>
</dbReference>